<evidence type="ECO:0000313" key="2">
    <source>
        <dbReference type="Proteomes" id="UP001208570"/>
    </source>
</evidence>
<comment type="caution">
    <text evidence="1">The sequence shown here is derived from an EMBL/GenBank/DDBJ whole genome shotgun (WGS) entry which is preliminary data.</text>
</comment>
<evidence type="ECO:0000313" key="1">
    <source>
        <dbReference type="EMBL" id="KAK2148694.1"/>
    </source>
</evidence>
<accession>A0AAD9J9D3</accession>
<organism evidence="1 2">
    <name type="scientific">Paralvinella palmiformis</name>
    <dbReference type="NCBI Taxonomy" id="53620"/>
    <lineage>
        <taxon>Eukaryota</taxon>
        <taxon>Metazoa</taxon>
        <taxon>Spiralia</taxon>
        <taxon>Lophotrochozoa</taxon>
        <taxon>Annelida</taxon>
        <taxon>Polychaeta</taxon>
        <taxon>Sedentaria</taxon>
        <taxon>Canalipalpata</taxon>
        <taxon>Terebellida</taxon>
        <taxon>Terebelliformia</taxon>
        <taxon>Alvinellidae</taxon>
        <taxon>Paralvinella</taxon>
    </lineage>
</organism>
<reference evidence="1" key="1">
    <citation type="journal article" date="2023" name="Mol. Biol. Evol.">
        <title>Third-Generation Sequencing Reveals the Adaptive Role of the Epigenome in Three Deep-Sea Polychaetes.</title>
        <authorList>
            <person name="Perez M."/>
            <person name="Aroh O."/>
            <person name="Sun Y."/>
            <person name="Lan Y."/>
            <person name="Juniper S.K."/>
            <person name="Young C.R."/>
            <person name="Angers B."/>
            <person name="Qian P.Y."/>
        </authorList>
    </citation>
    <scope>NUCLEOTIDE SEQUENCE</scope>
    <source>
        <strain evidence="1">P08H-3</strain>
    </source>
</reference>
<gene>
    <name evidence="1" type="ORF">LSH36_487g05042</name>
</gene>
<dbReference type="Proteomes" id="UP001208570">
    <property type="component" value="Unassembled WGS sequence"/>
</dbReference>
<name>A0AAD9J9D3_9ANNE</name>
<feature type="non-terminal residue" evidence="1">
    <location>
        <position position="1"/>
    </location>
</feature>
<keyword evidence="2" id="KW-1185">Reference proteome</keyword>
<dbReference type="AlphaFoldDB" id="A0AAD9J9D3"/>
<protein>
    <submittedName>
        <fullName evidence="1">Uncharacterized protein</fullName>
    </submittedName>
</protein>
<proteinExistence type="predicted"/>
<sequence length="71" mass="8818">PVWIVVPVCRLRREIQIIGLARNLWTSLTLSEIIEERFSYLWQRLEYVRNSFHFLMKTHHKRLVHNLELRY</sequence>
<dbReference type="EMBL" id="JAODUP010000487">
    <property type="protein sequence ID" value="KAK2148694.1"/>
    <property type="molecule type" value="Genomic_DNA"/>
</dbReference>